<dbReference type="GO" id="GO:0016491">
    <property type="term" value="F:oxidoreductase activity"/>
    <property type="evidence" value="ECO:0007669"/>
    <property type="project" value="UniProtKB-KW"/>
</dbReference>
<dbReference type="Proteomes" id="UP000636960">
    <property type="component" value="Unassembled WGS sequence"/>
</dbReference>
<dbReference type="EMBL" id="BOMV01000073">
    <property type="protein sequence ID" value="GIE99515.1"/>
    <property type="molecule type" value="Genomic_DNA"/>
</dbReference>
<evidence type="ECO:0000313" key="4">
    <source>
        <dbReference type="EMBL" id="GIE99515.1"/>
    </source>
</evidence>
<gene>
    <name evidence="4" type="ORF">Ari01nite_69800</name>
</gene>
<dbReference type="InterPro" id="IPR020904">
    <property type="entry name" value="Sc_DH/Rdtase_CS"/>
</dbReference>
<dbReference type="Gene3D" id="3.40.50.720">
    <property type="entry name" value="NAD(P)-binding Rossmann-like Domain"/>
    <property type="match status" value="1"/>
</dbReference>
<dbReference type="Pfam" id="PF00106">
    <property type="entry name" value="adh_short"/>
    <property type="match status" value="1"/>
</dbReference>
<reference evidence="4" key="1">
    <citation type="submission" date="2021-01" db="EMBL/GenBank/DDBJ databases">
        <title>Whole genome shotgun sequence of Actinoplanes rishiriensis NBRC 108556.</title>
        <authorList>
            <person name="Komaki H."/>
            <person name="Tamura T."/>
        </authorList>
    </citation>
    <scope>NUCLEOTIDE SEQUENCE</scope>
    <source>
        <strain evidence="4">NBRC 108556</strain>
    </source>
</reference>
<evidence type="ECO:0000256" key="3">
    <source>
        <dbReference type="RuleBase" id="RU000363"/>
    </source>
</evidence>
<dbReference type="SUPFAM" id="SSF51735">
    <property type="entry name" value="NAD(P)-binding Rossmann-fold domains"/>
    <property type="match status" value="1"/>
</dbReference>
<name>A0A919N0E5_9ACTN</name>
<comment type="similarity">
    <text evidence="1 3">Belongs to the short-chain dehydrogenases/reductases (SDR) family.</text>
</comment>
<protein>
    <submittedName>
        <fullName evidence="4">Beta-ketoacyl-ACP reductase</fullName>
    </submittedName>
</protein>
<evidence type="ECO:0000256" key="2">
    <source>
        <dbReference type="ARBA" id="ARBA00023002"/>
    </source>
</evidence>
<dbReference type="PANTHER" id="PTHR42879">
    <property type="entry name" value="3-OXOACYL-(ACYL-CARRIER-PROTEIN) REDUCTASE"/>
    <property type="match status" value="1"/>
</dbReference>
<dbReference type="AlphaFoldDB" id="A0A919N0E5"/>
<keyword evidence="5" id="KW-1185">Reference proteome</keyword>
<dbReference type="PRINTS" id="PR00081">
    <property type="entry name" value="GDHRDH"/>
</dbReference>
<keyword evidence="2" id="KW-0560">Oxidoreductase</keyword>
<dbReference type="PRINTS" id="PR00080">
    <property type="entry name" value="SDRFAMILY"/>
</dbReference>
<dbReference type="InterPro" id="IPR050259">
    <property type="entry name" value="SDR"/>
</dbReference>
<organism evidence="4 5">
    <name type="scientific">Paractinoplanes rishiriensis</name>
    <dbReference type="NCBI Taxonomy" id="1050105"/>
    <lineage>
        <taxon>Bacteria</taxon>
        <taxon>Bacillati</taxon>
        <taxon>Actinomycetota</taxon>
        <taxon>Actinomycetes</taxon>
        <taxon>Micromonosporales</taxon>
        <taxon>Micromonosporaceae</taxon>
        <taxon>Paractinoplanes</taxon>
    </lineage>
</organism>
<proteinExistence type="inferred from homology"/>
<sequence length="249" mass="25731">MSGSLAGRVVLVTGAATGIGAATAVAFGRAGAGVAVNHWRQPAEAAGVAAAIEAAGSPAVVHEADVRDAAAVAGLVDDVRQRLGPVDILVNNAGVISRSTCAELGEDEWDRVVDTNLKAVYLCSKNVIPEMTRRGWGRIVNIASELAFVGEARLVHYCAAKGGVLALTRALARELIGAGINVNAVAPGMTETPMLTANPVTFNDRVRETIPAGRWGRPAEVAETVLFLASDAADYYVGWTFSPNGGVVM</sequence>
<dbReference type="FunFam" id="3.40.50.720:FF:000173">
    <property type="entry name" value="3-oxoacyl-[acyl-carrier protein] reductase"/>
    <property type="match status" value="1"/>
</dbReference>
<dbReference type="GO" id="GO:0032787">
    <property type="term" value="P:monocarboxylic acid metabolic process"/>
    <property type="evidence" value="ECO:0007669"/>
    <property type="project" value="UniProtKB-ARBA"/>
</dbReference>
<accession>A0A919N0E5</accession>
<dbReference type="PANTHER" id="PTHR42879:SF2">
    <property type="entry name" value="3-OXOACYL-[ACYL-CARRIER-PROTEIN] REDUCTASE FABG"/>
    <property type="match status" value="1"/>
</dbReference>
<dbReference type="RefSeq" id="WP_203786501.1">
    <property type="nucleotide sequence ID" value="NZ_BOMV01000073.1"/>
</dbReference>
<dbReference type="InterPro" id="IPR002347">
    <property type="entry name" value="SDR_fam"/>
</dbReference>
<comment type="caution">
    <text evidence="4">The sequence shown here is derived from an EMBL/GenBank/DDBJ whole genome shotgun (WGS) entry which is preliminary data.</text>
</comment>
<evidence type="ECO:0000313" key="5">
    <source>
        <dbReference type="Proteomes" id="UP000636960"/>
    </source>
</evidence>
<dbReference type="InterPro" id="IPR036291">
    <property type="entry name" value="NAD(P)-bd_dom_sf"/>
</dbReference>
<dbReference type="PROSITE" id="PS00061">
    <property type="entry name" value="ADH_SHORT"/>
    <property type="match status" value="1"/>
</dbReference>
<evidence type="ECO:0000256" key="1">
    <source>
        <dbReference type="ARBA" id="ARBA00006484"/>
    </source>
</evidence>